<proteinExistence type="predicted"/>
<dbReference type="EMBL" id="UZAK01048789">
    <property type="protein sequence ID" value="VDP78252.1"/>
    <property type="molecule type" value="Genomic_DNA"/>
</dbReference>
<evidence type="ECO:0000313" key="1">
    <source>
        <dbReference type="EMBL" id="VDP78252.1"/>
    </source>
</evidence>
<dbReference type="WBParaSite" id="SCUD_0002226001-mRNA-1">
    <property type="protein sequence ID" value="SCUD_0002226001-mRNA-1"/>
    <property type="gene ID" value="SCUD_0002226001"/>
</dbReference>
<evidence type="ECO:0000313" key="3">
    <source>
        <dbReference type="WBParaSite" id="SCUD_0002226001-mRNA-1"/>
    </source>
</evidence>
<organism evidence="3">
    <name type="scientific">Schistosoma curassoni</name>
    <dbReference type="NCBI Taxonomy" id="6186"/>
    <lineage>
        <taxon>Eukaryota</taxon>
        <taxon>Metazoa</taxon>
        <taxon>Spiralia</taxon>
        <taxon>Lophotrochozoa</taxon>
        <taxon>Platyhelminthes</taxon>
        <taxon>Trematoda</taxon>
        <taxon>Digenea</taxon>
        <taxon>Strigeidida</taxon>
        <taxon>Schistosomatoidea</taxon>
        <taxon>Schistosomatidae</taxon>
        <taxon>Schistosoma</taxon>
    </lineage>
</organism>
<reference evidence="1 2" key="2">
    <citation type="submission" date="2018-11" db="EMBL/GenBank/DDBJ databases">
        <authorList>
            <consortium name="Pathogen Informatics"/>
        </authorList>
    </citation>
    <scope>NUCLEOTIDE SEQUENCE [LARGE SCALE GENOMIC DNA]</scope>
    <source>
        <strain evidence="1">Dakar</strain>
        <strain evidence="2">Dakar, Senegal</strain>
    </source>
</reference>
<reference evidence="3" key="1">
    <citation type="submission" date="2016-06" db="UniProtKB">
        <authorList>
            <consortium name="WormBaseParasite"/>
        </authorList>
    </citation>
    <scope>IDENTIFICATION</scope>
</reference>
<sequence>MPCWPDNIEAWLCYTETEFYEHSVTDPCAQFLAAMKALPRKFNRFVTSSMLTCDISETYETLRRSIVKCGDLNRRQVLDQLVNNIDLQHGSATNMLLQMRKMHAVLVPFQKKAVDELVLSADHIIQIDKSSNAEYFAVKGKPRTTRIETTEICHTLTR</sequence>
<name>A0A183L4J7_9TREM</name>
<evidence type="ECO:0000313" key="2">
    <source>
        <dbReference type="Proteomes" id="UP000279833"/>
    </source>
</evidence>
<dbReference type="Proteomes" id="UP000279833">
    <property type="component" value="Unassembled WGS sequence"/>
</dbReference>
<accession>A0A183L4J7</accession>
<dbReference type="AlphaFoldDB" id="A0A183L4J7"/>
<protein>
    <submittedName>
        <fullName evidence="1 3">Uncharacterized protein</fullName>
    </submittedName>
</protein>
<gene>
    <name evidence="1" type="ORF">SCUD_LOCUS22257</name>
</gene>
<keyword evidence="2" id="KW-1185">Reference proteome</keyword>